<reference evidence="1" key="1">
    <citation type="submission" date="2020-05" db="EMBL/GenBank/DDBJ databases">
        <title>Large-scale comparative analyses of tick genomes elucidate their genetic diversity and vector capacities.</title>
        <authorList>
            <person name="Jia N."/>
            <person name="Wang J."/>
            <person name="Shi W."/>
            <person name="Du L."/>
            <person name="Sun Y."/>
            <person name="Zhan W."/>
            <person name="Jiang J."/>
            <person name="Wang Q."/>
            <person name="Zhang B."/>
            <person name="Ji P."/>
            <person name="Sakyi L.B."/>
            <person name="Cui X."/>
            <person name="Yuan T."/>
            <person name="Jiang B."/>
            <person name="Yang W."/>
            <person name="Lam T.T.-Y."/>
            <person name="Chang Q."/>
            <person name="Ding S."/>
            <person name="Wang X."/>
            <person name="Zhu J."/>
            <person name="Ruan X."/>
            <person name="Zhao L."/>
            <person name="Wei J."/>
            <person name="Que T."/>
            <person name="Du C."/>
            <person name="Cheng J."/>
            <person name="Dai P."/>
            <person name="Han X."/>
            <person name="Huang E."/>
            <person name="Gao Y."/>
            <person name="Liu J."/>
            <person name="Shao H."/>
            <person name="Ye R."/>
            <person name="Li L."/>
            <person name="Wei W."/>
            <person name="Wang X."/>
            <person name="Wang C."/>
            <person name="Yang T."/>
            <person name="Huo Q."/>
            <person name="Li W."/>
            <person name="Guo W."/>
            <person name="Chen H."/>
            <person name="Zhou L."/>
            <person name="Ni X."/>
            <person name="Tian J."/>
            <person name="Zhou Y."/>
            <person name="Sheng Y."/>
            <person name="Liu T."/>
            <person name="Pan Y."/>
            <person name="Xia L."/>
            <person name="Li J."/>
            <person name="Zhao F."/>
            <person name="Cao W."/>
        </authorList>
    </citation>
    <scope>NUCLEOTIDE SEQUENCE</scope>
    <source>
        <strain evidence="1">Hyas-2018</strain>
    </source>
</reference>
<evidence type="ECO:0000313" key="2">
    <source>
        <dbReference type="Proteomes" id="UP000821845"/>
    </source>
</evidence>
<name>A0ACB7RIV4_HYAAI</name>
<sequence length="473" mass="53228">MASPELVVSVQDASQAVRPASHPSNVRGFPKLAKQIALNVFEGLRVECGDSASVDALIKSTAKLTQVSERTLYRWKTEMEDAGEVLPLKKRSCGKGRDRTKKLDDFDLSVLRSVVHGFFEKGEIPTIAKVVQRFKEDETLPTVCTTTVQRMLKKLGFRYKKRSRNALLIEATHIVQSRRRYLRQIAELPRQGRAIFFTDETWVNAGHTRSRVWTDGTAQSTYEARRSGLSTGLRNPSGKGGRLIVTHCGSQHGFVEGAAEVFQARKSSGDEEMNGDHYEKWFSQKLLPLLPPGSVIVMDKAPYHSVKQEKVPRMSSLKKDIQAWLSEKGVPWSSDMVKAELMKLVDNVHASGDRYRVDCIAEAAGHLVVRLPPYHCQLNPIELVWSDVKGFVAAANNTFKLQDVGALLWQRITQVNAEKWKRYVEHVIAQEDVMRKLDHFIDDDVDTKADVVITLEDETKSSSDLSSDEDHDT</sequence>
<dbReference type="Proteomes" id="UP000821845">
    <property type="component" value="Chromosome 9"/>
</dbReference>
<protein>
    <submittedName>
        <fullName evidence="1">Uncharacterized protein</fullName>
    </submittedName>
</protein>
<keyword evidence="2" id="KW-1185">Reference proteome</keyword>
<evidence type="ECO:0000313" key="1">
    <source>
        <dbReference type="EMBL" id="KAH6922025.1"/>
    </source>
</evidence>
<comment type="caution">
    <text evidence="1">The sequence shown here is derived from an EMBL/GenBank/DDBJ whole genome shotgun (WGS) entry which is preliminary data.</text>
</comment>
<accession>A0ACB7RIV4</accession>
<proteinExistence type="predicted"/>
<organism evidence="1 2">
    <name type="scientific">Hyalomma asiaticum</name>
    <name type="common">Tick</name>
    <dbReference type="NCBI Taxonomy" id="266040"/>
    <lineage>
        <taxon>Eukaryota</taxon>
        <taxon>Metazoa</taxon>
        <taxon>Ecdysozoa</taxon>
        <taxon>Arthropoda</taxon>
        <taxon>Chelicerata</taxon>
        <taxon>Arachnida</taxon>
        <taxon>Acari</taxon>
        <taxon>Parasitiformes</taxon>
        <taxon>Ixodida</taxon>
        <taxon>Ixodoidea</taxon>
        <taxon>Ixodidae</taxon>
        <taxon>Hyalomminae</taxon>
        <taxon>Hyalomma</taxon>
    </lineage>
</organism>
<dbReference type="EMBL" id="CM023489">
    <property type="protein sequence ID" value="KAH6922025.1"/>
    <property type="molecule type" value="Genomic_DNA"/>
</dbReference>
<gene>
    <name evidence="1" type="ORF">HPB50_007649</name>
</gene>